<dbReference type="GO" id="GO:0016020">
    <property type="term" value="C:membrane"/>
    <property type="evidence" value="ECO:0007669"/>
    <property type="project" value="InterPro"/>
</dbReference>
<feature type="region of interest" description="Disordered" evidence="9">
    <location>
        <begin position="1"/>
        <end position="25"/>
    </location>
</feature>
<evidence type="ECO:0000256" key="8">
    <source>
        <dbReference type="ARBA" id="ARBA00023012"/>
    </source>
</evidence>
<dbReference type="AlphaFoldDB" id="A0A2M9C4H5"/>
<dbReference type="InterPro" id="IPR011712">
    <property type="entry name" value="Sig_transdc_His_kin_sub3_dim/P"/>
</dbReference>
<keyword evidence="8" id="KW-0902">Two-component regulatory system</keyword>
<comment type="caution">
    <text evidence="14">The sequence shown here is derived from an EMBL/GenBank/DDBJ whole genome shotgun (WGS) entry which is preliminary data.</text>
</comment>
<keyword evidence="4" id="KW-0808">Transferase</keyword>
<dbReference type="SUPFAM" id="SSF55874">
    <property type="entry name" value="ATPase domain of HSP90 chaperone/DNA topoisomerase II/histidine kinase"/>
    <property type="match status" value="1"/>
</dbReference>
<dbReference type="PANTHER" id="PTHR24421">
    <property type="entry name" value="NITRATE/NITRITE SENSOR PROTEIN NARX-RELATED"/>
    <property type="match status" value="1"/>
</dbReference>
<keyword evidence="10" id="KW-1133">Transmembrane helix</keyword>
<dbReference type="Pfam" id="PF02518">
    <property type="entry name" value="HATPase_c"/>
    <property type="match status" value="1"/>
</dbReference>
<comment type="catalytic activity">
    <reaction evidence="1">
        <text>ATP + protein L-histidine = ADP + protein N-phospho-L-histidine.</text>
        <dbReference type="EC" id="2.7.13.3"/>
    </reaction>
</comment>
<dbReference type="CDD" id="cd16917">
    <property type="entry name" value="HATPase_UhpB-NarQ-NarX-like"/>
    <property type="match status" value="1"/>
</dbReference>
<sequence>MTERAAASGIHADAGTDPFADDWRRPRPSPAGYRRDALIALALVIGTGTSLVLYRTAGIFADADWWWSAIWLVAMTVPLAFRRRWPEIVALVATAAFMVGGIAEVSELLFSNISLYLALYTVGAWSRRRALAAWLRILVVVVMFVWLFSQLIVVAGQPHVLPDLSRSGTLSPYLAYGLIQIITNLLYFGAAYIIGDLAYRAARERARLEARTHELAAERERSAAQAIALERVRIARELHDVVAHHVSVMGVQAGAARRVLERDPQQAREALGAIESNARTAVDELRLILHALRSDEQDAAASAPLPDTVNRSTSTRGLARLEELVSEVADAGLPTTLSIVGEARPVSPTIGVSVYRIAQEALTNTRKHAGATATAEVRLRYLDELLELEVSDTGIGPAAGASAASHPPGASEAAAARGVSTHGGLGHLGMRERVAAVGGTLELGARTRGGYLVRARFPLPSSREWTRIGGDDAIAPPIRVHSREEEEAGEGA</sequence>
<accession>A0A2M9C4H5</accession>
<name>A0A2M9C4H5_9MICO</name>
<evidence type="ECO:0000259" key="12">
    <source>
        <dbReference type="Pfam" id="PF07730"/>
    </source>
</evidence>
<feature type="transmembrane region" description="Helical" evidence="10">
    <location>
        <begin position="37"/>
        <end position="57"/>
    </location>
</feature>
<dbReference type="OrthoDB" id="227596at2"/>
<evidence type="ECO:0000256" key="10">
    <source>
        <dbReference type="SAM" id="Phobius"/>
    </source>
</evidence>
<keyword evidence="15" id="KW-1185">Reference proteome</keyword>
<evidence type="ECO:0000256" key="1">
    <source>
        <dbReference type="ARBA" id="ARBA00000085"/>
    </source>
</evidence>
<dbReference type="InterPro" id="IPR050482">
    <property type="entry name" value="Sensor_HK_TwoCompSys"/>
</dbReference>
<dbReference type="InterPro" id="IPR055558">
    <property type="entry name" value="DUF7134"/>
</dbReference>
<dbReference type="PANTHER" id="PTHR24421:SF10">
    <property type="entry name" value="NITRATE_NITRITE SENSOR PROTEIN NARQ"/>
    <property type="match status" value="1"/>
</dbReference>
<dbReference type="Gene3D" id="1.20.5.1930">
    <property type="match status" value="1"/>
</dbReference>
<dbReference type="EMBL" id="PGFB01000001">
    <property type="protein sequence ID" value="PJJ65412.1"/>
    <property type="molecule type" value="Genomic_DNA"/>
</dbReference>
<dbReference type="Gene3D" id="3.30.565.10">
    <property type="entry name" value="Histidine kinase-like ATPase, C-terminal domain"/>
    <property type="match status" value="1"/>
</dbReference>
<gene>
    <name evidence="14" type="ORF">CLV54_0445</name>
</gene>
<organism evidence="14 15">
    <name type="scientific">Compostimonas suwonensis</name>
    <dbReference type="NCBI Taxonomy" id="1048394"/>
    <lineage>
        <taxon>Bacteria</taxon>
        <taxon>Bacillati</taxon>
        <taxon>Actinomycetota</taxon>
        <taxon>Actinomycetes</taxon>
        <taxon>Micrococcales</taxon>
        <taxon>Microbacteriaceae</taxon>
        <taxon>Compostimonas</taxon>
    </lineage>
</organism>
<feature type="transmembrane region" description="Helical" evidence="10">
    <location>
        <begin position="133"/>
        <end position="153"/>
    </location>
</feature>
<evidence type="ECO:0000256" key="4">
    <source>
        <dbReference type="ARBA" id="ARBA00022679"/>
    </source>
</evidence>
<keyword evidence="3" id="KW-0597">Phosphoprotein</keyword>
<feature type="domain" description="DUF7134" evidence="13">
    <location>
        <begin position="36"/>
        <end position="140"/>
    </location>
</feature>
<keyword evidence="5" id="KW-0547">Nucleotide-binding</keyword>
<dbReference type="InterPro" id="IPR003594">
    <property type="entry name" value="HATPase_dom"/>
</dbReference>
<dbReference type="GO" id="GO:0000155">
    <property type="term" value="F:phosphorelay sensor kinase activity"/>
    <property type="evidence" value="ECO:0007669"/>
    <property type="project" value="InterPro"/>
</dbReference>
<evidence type="ECO:0000259" key="11">
    <source>
        <dbReference type="Pfam" id="PF02518"/>
    </source>
</evidence>
<protein>
    <recommendedName>
        <fullName evidence="2">histidine kinase</fullName>
        <ecNumber evidence="2">2.7.13.3</ecNumber>
    </recommendedName>
</protein>
<feature type="transmembrane region" description="Helical" evidence="10">
    <location>
        <begin position="88"/>
        <end position="103"/>
    </location>
</feature>
<evidence type="ECO:0000256" key="9">
    <source>
        <dbReference type="SAM" id="MobiDB-lite"/>
    </source>
</evidence>
<keyword evidence="6 14" id="KW-0418">Kinase</keyword>
<feature type="domain" description="Histidine kinase/HSP90-like ATPase" evidence="11">
    <location>
        <begin position="353"/>
        <end position="460"/>
    </location>
</feature>
<evidence type="ECO:0000256" key="5">
    <source>
        <dbReference type="ARBA" id="ARBA00022741"/>
    </source>
</evidence>
<keyword evidence="7" id="KW-0067">ATP-binding</keyword>
<dbReference type="GO" id="GO:0005524">
    <property type="term" value="F:ATP binding"/>
    <property type="evidence" value="ECO:0007669"/>
    <property type="project" value="UniProtKB-KW"/>
</dbReference>
<keyword evidence="10" id="KW-0472">Membrane</keyword>
<dbReference type="Proteomes" id="UP000230161">
    <property type="component" value="Unassembled WGS sequence"/>
</dbReference>
<dbReference type="EC" id="2.7.13.3" evidence="2"/>
<dbReference type="InterPro" id="IPR036890">
    <property type="entry name" value="HATPase_C_sf"/>
</dbReference>
<reference evidence="14 15" key="1">
    <citation type="submission" date="2017-11" db="EMBL/GenBank/DDBJ databases">
        <title>Genomic Encyclopedia of Archaeal and Bacterial Type Strains, Phase II (KMG-II): From Individual Species to Whole Genera.</title>
        <authorList>
            <person name="Goeker M."/>
        </authorList>
    </citation>
    <scope>NUCLEOTIDE SEQUENCE [LARGE SCALE GENOMIC DNA]</scope>
    <source>
        <strain evidence="14 15">DSM 25625</strain>
    </source>
</reference>
<evidence type="ECO:0000313" key="15">
    <source>
        <dbReference type="Proteomes" id="UP000230161"/>
    </source>
</evidence>
<evidence type="ECO:0000256" key="2">
    <source>
        <dbReference type="ARBA" id="ARBA00012438"/>
    </source>
</evidence>
<dbReference type="Pfam" id="PF23539">
    <property type="entry name" value="DUF7134"/>
    <property type="match status" value="1"/>
</dbReference>
<dbReference type="GO" id="GO:0046983">
    <property type="term" value="F:protein dimerization activity"/>
    <property type="evidence" value="ECO:0007669"/>
    <property type="project" value="InterPro"/>
</dbReference>
<evidence type="ECO:0000256" key="7">
    <source>
        <dbReference type="ARBA" id="ARBA00022840"/>
    </source>
</evidence>
<proteinExistence type="predicted"/>
<evidence type="ECO:0000313" key="14">
    <source>
        <dbReference type="EMBL" id="PJJ65412.1"/>
    </source>
</evidence>
<evidence type="ECO:0000259" key="13">
    <source>
        <dbReference type="Pfam" id="PF23539"/>
    </source>
</evidence>
<feature type="domain" description="Signal transduction histidine kinase subgroup 3 dimerisation and phosphoacceptor" evidence="12">
    <location>
        <begin position="230"/>
        <end position="296"/>
    </location>
</feature>
<evidence type="ECO:0000256" key="6">
    <source>
        <dbReference type="ARBA" id="ARBA00022777"/>
    </source>
</evidence>
<dbReference type="Pfam" id="PF07730">
    <property type="entry name" value="HisKA_3"/>
    <property type="match status" value="1"/>
</dbReference>
<feature type="transmembrane region" description="Helical" evidence="10">
    <location>
        <begin position="173"/>
        <end position="195"/>
    </location>
</feature>
<evidence type="ECO:0000256" key="3">
    <source>
        <dbReference type="ARBA" id="ARBA00022553"/>
    </source>
</evidence>
<keyword evidence="10" id="KW-0812">Transmembrane</keyword>